<dbReference type="PRINTS" id="PR00070">
    <property type="entry name" value="DHFR"/>
</dbReference>
<dbReference type="GO" id="GO:0006730">
    <property type="term" value="P:one-carbon metabolic process"/>
    <property type="evidence" value="ECO:0007669"/>
    <property type="project" value="UniProtKB-KW"/>
</dbReference>
<proteinExistence type="inferred from homology"/>
<evidence type="ECO:0000256" key="4">
    <source>
        <dbReference type="ARBA" id="ARBA00022563"/>
    </source>
</evidence>
<keyword evidence="6" id="KW-0560">Oxidoreductase</keyword>
<dbReference type="GO" id="GO:0005739">
    <property type="term" value="C:mitochondrion"/>
    <property type="evidence" value="ECO:0000318"/>
    <property type="project" value="GO_Central"/>
</dbReference>
<comment type="similarity">
    <text evidence="2">Belongs to the dihydrofolate reductase family.</text>
</comment>
<comment type="pathway">
    <text evidence="1">Cofactor biosynthesis; tetrahydrofolate biosynthesis; 5,6,7,8-tetrahydrofolate from 7,8-dihydrofolate: step 1/1.</text>
</comment>
<dbReference type="Pfam" id="PF00186">
    <property type="entry name" value="DHFR_1"/>
    <property type="match status" value="1"/>
</dbReference>
<dbReference type="InterPro" id="IPR024072">
    <property type="entry name" value="DHFR-like_dom_sf"/>
</dbReference>
<keyword evidence="10" id="KW-1185">Reference proteome</keyword>
<dbReference type="Proteomes" id="UP000018468">
    <property type="component" value="Linkage group LG2"/>
</dbReference>
<protein>
    <recommendedName>
        <fullName evidence="3">dihydrofolate reductase</fullName>
        <ecNumber evidence="3">1.5.1.3</ecNumber>
    </recommendedName>
</protein>
<dbReference type="OMA" id="RDNQLPW"/>
<dbReference type="GO" id="GO:0050661">
    <property type="term" value="F:NADP binding"/>
    <property type="evidence" value="ECO:0000318"/>
    <property type="project" value="GO_Central"/>
</dbReference>
<dbReference type="GeneTree" id="ENSGT00940000165661"/>
<evidence type="ECO:0000256" key="2">
    <source>
        <dbReference type="ARBA" id="ARBA00009539"/>
    </source>
</evidence>
<evidence type="ECO:0000256" key="5">
    <source>
        <dbReference type="ARBA" id="ARBA00022857"/>
    </source>
</evidence>
<dbReference type="PANTHER" id="PTHR48069">
    <property type="entry name" value="DIHYDROFOLATE REDUCTASE"/>
    <property type="match status" value="1"/>
</dbReference>
<evidence type="ECO:0000256" key="6">
    <source>
        <dbReference type="ARBA" id="ARBA00023002"/>
    </source>
</evidence>
<evidence type="ECO:0000313" key="10">
    <source>
        <dbReference type="Proteomes" id="UP000018468"/>
    </source>
</evidence>
<dbReference type="GO" id="GO:0046452">
    <property type="term" value="P:dihydrofolate metabolic process"/>
    <property type="evidence" value="ECO:0000318"/>
    <property type="project" value="GO_Central"/>
</dbReference>
<dbReference type="EC" id="1.5.1.3" evidence="3"/>
<dbReference type="SUPFAM" id="SSF53597">
    <property type="entry name" value="Dihydrofolate reductase-like"/>
    <property type="match status" value="1"/>
</dbReference>
<dbReference type="GO" id="GO:0004146">
    <property type="term" value="F:dihydrofolate reductase activity"/>
    <property type="evidence" value="ECO:0000318"/>
    <property type="project" value="GO_Central"/>
</dbReference>
<dbReference type="FunFam" id="3.40.430.10:FF:000002">
    <property type="entry name" value="Dihydrofolate reductase"/>
    <property type="match status" value="1"/>
</dbReference>
<sequence>DMPRPINCIVAVCPNMGIGHNGNLPWHPKRLSNEFKYFQKMTMTPTLEGQQNAVIMGRKTWFSIPERNRPLKNRINIVLSRELKNPPEGAHYLASDFSSALRLLDSAPQTDQVDQVWVIGGSSVYKEAMEAPGWCRLFVTQILQDFECDTFLPEINLNKYRLLPEFPGVPLEVQEENGIRYKFEVYESIQN</sequence>
<dbReference type="PROSITE" id="PS51330">
    <property type="entry name" value="DHFR_2"/>
    <property type="match status" value="1"/>
</dbReference>
<dbReference type="CDD" id="cd00209">
    <property type="entry name" value="DHFR"/>
    <property type="match status" value="1"/>
</dbReference>
<evidence type="ECO:0000256" key="3">
    <source>
        <dbReference type="ARBA" id="ARBA00012856"/>
    </source>
</evidence>
<evidence type="ECO:0000313" key="9">
    <source>
        <dbReference type="Ensembl" id="ENSLOCP00000006284.1"/>
    </source>
</evidence>
<dbReference type="Bgee" id="ENSLOCG00000005217">
    <property type="expression patterns" value="Expressed in ovary and 11 other cell types or tissues"/>
</dbReference>
<reference evidence="9" key="2">
    <citation type="submission" date="2025-08" db="UniProtKB">
        <authorList>
            <consortium name="Ensembl"/>
        </authorList>
    </citation>
    <scope>IDENTIFICATION</scope>
</reference>
<dbReference type="eggNOG" id="KOG1324">
    <property type="taxonomic scope" value="Eukaryota"/>
</dbReference>
<dbReference type="GO" id="GO:0046655">
    <property type="term" value="P:folic acid metabolic process"/>
    <property type="evidence" value="ECO:0000318"/>
    <property type="project" value="GO_Central"/>
</dbReference>
<dbReference type="Ensembl" id="ENSLOCT00000006292.1">
    <property type="protein sequence ID" value="ENSLOCP00000006284.1"/>
    <property type="gene ID" value="ENSLOCG00000005217.1"/>
</dbReference>
<evidence type="ECO:0000256" key="7">
    <source>
        <dbReference type="ARBA" id="ARBA00048873"/>
    </source>
</evidence>
<reference evidence="9" key="3">
    <citation type="submission" date="2025-09" db="UniProtKB">
        <authorList>
            <consortium name="Ensembl"/>
        </authorList>
    </citation>
    <scope>IDENTIFICATION</scope>
</reference>
<keyword evidence="5" id="KW-0521">NADP</keyword>
<dbReference type="STRING" id="7918.ENSLOCP00000006284"/>
<dbReference type="PANTHER" id="PTHR48069:SF6">
    <property type="entry name" value="DIHYDROFOLATE REDUCTASE"/>
    <property type="match status" value="1"/>
</dbReference>
<dbReference type="InterPro" id="IPR012259">
    <property type="entry name" value="DHFR"/>
</dbReference>
<evidence type="ECO:0000259" key="8">
    <source>
        <dbReference type="PROSITE" id="PS51330"/>
    </source>
</evidence>
<name>W5MD25_LEPOC</name>
<dbReference type="InterPro" id="IPR001796">
    <property type="entry name" value="DHFR_dom"/>
</dbReference>
<dbReference type="EMBL" id="AHAT01012362">
    <property type="status" value="NOT_ANNOTATED_CDS"/>
    <property type="molecule type" value="Genomic_DNA"/>
</dbReference>
<comment type="catalytic activity">
    <reaction evidence="7">
        <text>(6S)-5,6,7,8-tetrahydrofolate + NADP(+) = 7,8-dihydrofolate + NADPH + H(+)</text>
        <dbReference type="Rhea" id="RHEA:15009"/>
        <dbReference type="ChEBI" id="CHEBI:15378"/>
        <dbReference type="ChEBI" id="CHEBI:57451"/>
        <dbReference type="ChEBI" id="CHEBI:57453"/>
        <dbReference type="ChEBI" id="CHEBI:57783"/>
        <dbReference type="ChEBI" id="CHEBI:58349"/>
        <dbReference type="EC" id="1.5.1.3"/>
    </reaction>
</comment>
<dbReference type="InParanoid" id="W5MD25"/>
<organism evidence="9 10">
    <name type="scientific">Lepisosteus oculatus</name>
    <name type="common">Spotted gar</name>
    <dbReference type="NCBI Taxonomy" id="7918"/>
    <lineage>
        <taxon>Eukaryota</taxon>
        <taxon>Metazoa</taxon>
        <taxon>Chordata</taxon>
        <taxon>Craniata</taxon>
        <taxon>Vertebrata</taxon>
        <taxon>Euteleostomi</taxon>
        <taxon>Actinopterygii</taxon>
        <taxon>Neopterygii</taxon>
        <taxon>Holostei</taxon>
        <taxon>Semionotiformes</taxon>
        <taxon>Lepisosteidae</taxon>
        <taxon>Lepisosteus</taxon>
    </lineage>
</organism>
<reference evidence="10" key="1">
    <citation type="submission" date="2011-12" db="EMBL/GenBank/DDBJ databases">
        <title>The Draft Genome of Lepisosteus oculatus.</title>
        <authorList>
            <consortium name="The Broad Institute Genome Assembly &amp; Analysis Group"/>
            <consortium name="Computational R&amp;D Group"/>
            <consortium name="and Sequencing Platform"/>
            <person name="Di Palma F."/>
            <person name="Alfoldi J."/>
            <person name="Johnson J."/>
            <person name="Berlin A."/>
            <person name="Gnerre S."/>
            <person name="Jaffe D."/>
            <person name="MacCallum I."/>
            <person name="Young S."/>
            <person name="Walker B.J."/>
            <person name="Lander E.S."/>
            <person name="Lindblad-Toh K."/>
        </authorList>
    </citation>
    <scope>NUCLEOTIDE SEQUENCE [LARGE SCALE GENOMIC DNA]</scope>
</reference>
<feature type="domain" description="DHFR" evidence="8">
    <location>
        <begin position="5"/>
        <end position="188"/>
    </location>
</feature>
<dbReference type="HOGENOM" id="CLU_043966_2_3_1"/>
<dbReference type="GO" id="GO:0046654">
    <property type="term" value="P:tetrahydrofolate biosynthetic process"/>
    <property type="evidence" value="ECO:0000318"/>
    <property type="project" value="GO_Central"/>
</dbReference>
<evidence type="ECO:0000256" key="1">
    <source>
        <dbReference type="ARBA" id="ARBA00004903"/>
    </source>
</evidence>
<dbReference type="Gene3D" id="3.40.430.10">
    <property type="entry name" value="Dihydrofolate Reductase, subunit A"/>
    <property type="match status" value="1"/>
</dbReference>
<keyword evidence="4" id="KW-0554">One-carbon metabolism</keyword>
<accession>W5MD25</accession>
<dbReference type="AlphaFoldDB" id="W5MD25"/>